<dbReference type="AlphaFoldDB" id="A0A163LUW6"/>
<feature type="region of interest" description="Disordered" evidence="1">
    <location>
        <begin position="86"/>
        <end position="107"/>
    </location>
</feature>
<evidence type="ECO:0000313" key="2">
    <source>
        <dbReference type="EMBL" id="SAL96868.1"/>
    </source>
</evidence>
<reference evidence="2" key="1">
    <citation type="submission" date="2016-04" db="EMBL/GenBank/DDBJ databases">
        <authorList>
            <person name="Evans L.H."/>
            <person name="Alamgir A."/>
            <person name="Owens N."/>
            <person name="Weber N.D."/>
            <person name="Virtaneva K."/>
            <person name="Barbian K."/>
            <person name="Babar A."/>
            <person name="Rosenke K."/>
        </authorList>
    </citation>
    <scope>NUCLEOTIDE SEQUENCE [LARGE SCALE GENOMIC DNA]</scope>
    <source>
        <strain evidence="2">CBS 101.48</strain>
    </source>
</reference>
<dbReference type="InParanoid" id="A0A163LUW6"/>
<sequence length="132" mass="14711">MNPFQTPISDNYLEPLNHPTSTLSIIHPAPHSFSKKRSNQPFQETTGSFFQFLAPSKNQLDPSSSFSHLPRTNSYFQETTGSFSHLLPSSRTFQEPTGTIQNQLDPSSIFSHLPKNLPSPSSSFHLVINPLA</sequence>
<organism evidence="2">
    <name type="scientific">Absidia glauca</name>
    <name type="common">Pin mould</name>
    <dbReference type="NCBI Taxonomy" id="4829"/>
    <lineage>
        <taxon>Eukaryota</taxon>
        <taxon>Fungi</taxon>
        <taxon>Fungi incertae sedis</taxon>
        <taxon>Mucoromycota</taxon>
        <taxon>Mucoromycotina</taxon>
        <taxon>Mucoromycetes</taxon>
        <taxon>Mucorales</taxon>
        <taxon>Cunninghamellaceae</taxon>
        <taxon>Absidia</taxon>
    </lineage>
</organism>
<keyword evidence="3" id="KW-1185">Reference proteome</keyword>
<proteinExistence type="predicted"/>
<dbReference type="EMBL" id="LT551405">
    <property type="protein sequence ID" value="SAL96868.1"/>
    <property type="molecule type" value="Genomic_DNA"/>
</dbReference>
<name>A0A163LUW6_ABSGL</name>
<gene>
    <name evidence="2" type="primary">ABSGL_02307.1 scaffold 3222</name>
</gene>
<evidence type="ECO:0000313" key="3">
    <source>
        <dbReference type="Proteomes" id="UP000078561"/>
    </source>
</evidence>
<protein>
    <submittedName>
        <fullName evidence="2">Uncharacterized protein</fullName>
    </submittedName>
</protein>
<accession>A0A163LUW6</accession>
<dbReference type="Proteomes" id="UP000078561">
    <property type="component" value="Unassembled WGS sequence"/>
</dbReference>
<evidence type="ECO:0000256" key="1">
    <source>
        <dbReference type="SAM" id="MobiDB-lite"/>
    </source>
</evidence>